<evidence type="ECO:0000313" key="2">
    <source>
        <dbReference type="Proteomes" id="UP001219525"/>
    </source>
</evidence>
<reference evidence="1" key="1">
    <citation type="submission" date="2023-03" db="EMBL/GenBank/DDBJ databases">
        <title>Massive genome expansion in bonnet fungi (Mycena s.s.) driven by repeated elements and novel gene families across ecological guilds.</title>
        <authorList>
            <consortium name="Lawrence Berkeley National Laboratory"/>
            <person name="Harder C.B."/>
            <person name="Miyauchi S."/>
            <person name="Viragh M."/>
            <person name="Kuo A."/>
            <person name="Thoen E."/>
            <person name="Andreopoulos B."/>
            <person name="Lu D."/>
            <person name="Skrede I."/>
            <person name="Drula E."/>
            <person name="Henrissat B."/>
            <person name="Morin E."/>
            <person name="Kohler A."/>
            <person name="Barry K."/>
            <person name="LaButti K."/>
            <person name="Morin E."/>
            <person name="Salamov A."/>
            <person name="Lipzen A."/>
            <person name="Mereny Z."/>
            <person name="Hegedus B."/>
            <person name="Baldrian P."/>
            <person name="Stursova M."/>
            <person name="Weitz H."/>
            <person name="Taylor A."/>
            <person name="Grigoriev I.V."/>
            <person name="Nagy L.G."/>
            <person name="Martin F."/>
            <person name="Kauserud H."/>
        </authorList>
    </citation>
    <scope>NUCLEOTIDE SEQUENCE</scope>
    <source>
        <strain evidence="1">9144</strain>
    </source>
</reference>
<evidence type="ECO:0000313" key="1">
    <source>
        <dbReference type="EMBL" id="KAJ7213144.1"/>
    </source>
</evidence>
<gene>
    <name evidence="1" type="ORF">GGX14DRAFT_393336</name>
</gene>
<dbReference type="AlphaFoldDB" id="A0AAD6YEZ1"/>
<protein>
    <submittedName>
        <fullName evidence="1">Uncharacterized protein</fullName>
    </submittedName>
</protein>
<keyword evidence="2" id="KW-1185">Reference proteome</keyword>
<sequence length="257" mass="27927">MSGHGGGPWRRRVRTWMAALASPGSWSTLSGGASANMSPITESPGVSGLPHSDFSETLICDTIIENVGKLSANTENVVLNGIGEGKVTLINLENSNVFERTPTKIYQARCGIPRFQGLYPCPKLIQMGAVIITNEAQQIILQRFALTLSVQIGHPEKKGFVLNQNCMDSLKVLNRYVALDLTHYPGQKTVQESAGLGPETSAPLNRFAWQLITVNVNGRSTKVERDDFKLFSLPFVGIAGIDQRDTAVSRDSVLSSR</sequence>
<accession>A0AAD6YEZ1</accession>
<name>A0AAD6YEZ1_9AGAR</name>
<comment type="caution">
    <text evidence="1">The sequence shown here is derived from an EMBL/GenBank/DDBJ whole genome shotgun (WGS) entry which is preliminary data.</text>
</comment>
<dbReference type="EMBL" id="JARJCW010000022">
    <property type="protein sequence ID" value="KAJ7213144.1"/>
    <property type="molecule type" value="Genomic_DNA"/>
</dbReference>
<dbReference type="Proteomes" id="UP001219525">
    <property type="component" value="Unassembled WGS sequence"/>
</dbReference>
<organism evidence="1 2">
    <name type="scientific">Mycena pura</name>
    <dbReference type="NCBI Taxonomy" id="153505"/>
    <lineage>
        <taxon>Eukaryota</taxon>
        <taxon>Fungi</taxon>
        <taxon>Dikarya</taxon>
        <taxon>Basidiomycota</taxon>
        <taxon>Agaricomycotina</taxon>
        <taxon>Agaricomycetes</taxon>
        <taxon>Agaricomycetidae</taxon>
        <taxon>Agaricales</taxon>
        <taxon>Marasmiineae</taxon>
        <taxon>Mycenaceae</taxon>
        <taxon>Mycena</taxon>
    </lineage>
</organism>
<proteinExistence type="predicted"/>